<comment type="caution">
    <text evidence="2">The sequence shown here is derived from an EMBL/GenBank/DDBJ whole genome shotgun (WGS) entry which is preliminary data.</text>
</comment>
<reference evidence="2 3" key="1">
    <citation type="submission" date="2019-02" db="EMBL/GenBank/DDBJ databases">
        <title>Deep-cultivation of Planctomycetes and their phenomic and genomic characterization uncovers novel biology.</title>
        <authorList>
            <person name="Wiegand S."/>
            <person name="Jogler M."/>
            <person name="Boedeker C."/>
            <person name="Pinto D."/>
            <person name="Vollmers J."/>
            <person name="Rivas-Marin E."/>
            <person name="Kohn T."/>
            <person name="Peeters S.H."/>
            <person name="Heuer A."/>
            <person name="Rast P."/>
            <person name="Oberbeckmann S."/>
            <person name="Bunk B."/>
            <person name="Jeske O."/>
            <person name="Meyerdierks A."/>
            <person name="Storesund J.E."/>
            <person name="Kallscheuer N."/>
            <person name="Luecker S."/>
            <person name="Lage O.M."/>
            <person name="Pohl T."/>
            <person name="Merkel B.J."/>
            <person name="Hornburger P."/>
            <person name="Mueller R.-W."/>
            <person name="Bruemmer F."/>
            <person name="Labrenz M."/>
            <person name="Spormann A.M."/>
            <person name="Op Den Camp H."/>
            <person name="Overmann J."/>
            <person name="Amann R."/>
            <person name="Jetten M.S.M."/>
            <person name="Mascher T."/>
            <person name="Medema M.H."/>
            <person name="Devos D.P."/>
            <person name="Kaster A.-K."/>
            <person name="Ovreas L."/>
            <person name="Rohde M."/>
            <person name="Galperin M.Y."/>
            <person name="Jogler C."/>
        </authorList>
    </citation>
    <scope>NUCLEOTIDE SEQUENCE [LARGE SCALE GENOMIC DNA]</scope>
    <source>
        <strain evidence="2 3">Enr8</strain>
    </source>
</reference>
<dbReference type="CDD" id="cd00552">
    <property type="entry name" value="RaiA"/>
    <property type="match status" value="1"/>
</dbReference>
<dbReference type="Proteomes" id="UP000318878">
    <property type="component" value="Unassembled WGS sequence"/>
</dbReference>
<dbReference type="SUPFAM" id="SSF69754">
    <property type="entry name" value="Ribosome binding protein Y (YfiA homologue)"/>
    <property type="match status" value="1"/>
</dbReference>
<sequence>MEPGLSGTRFEGVFVVQVNISTRHGHLSTDSQETISEKVMKLTRLFERITSVDVTVDLEHSDKPGVELRVTAERTADFVAHDSCSSLLGALDNAIHKMEQQLRKHKERLKDHRGPGLKDQAAASSPDSEA</sequence>
<evidence type="ECO:0000256" key="1">
    <source>
        <dbReference type="SAM" id="MobiDB-lite"/>
    </source>
</evidence>
<keyword evidence="3" id="KW-1185">Reference proteome</keyword>
<dbReference type="Gene3D" id="3.30.160.100">
    <property type="entry name" value="Ribosome hibernation promotion factor-like"/>
    <property type="match status" value="1"/>
</dbReference>
<gene>
    <name evidence="2" type="ORF">Enr8_30330</name>
</gene>
<evidence type="ECO:0000313" key="2">
    <source>
        <dbReference type="EMBL" id="TWT33208.1"/>
    </source>
</evidence>
<organism evidence="2 3">
    <name type="scientific">Blastopirellula retiformator</name>
    <dbReference type="NCBI Taxonomy" id="2527970"/>
    <lineage>
        <taxon>Bacteria</taxon>
        <taxon>Pseudomonadati</taxon>
        <taxon>Planctomycetota</taxon>
        <taxon>Planctomycetia</taxon>
        <taxon>Pirellulales</taxon>
        <taxon>Pirellulaceae</taxon>
        <taxon>Blastopirellula</taxon>
    </lineage>
</organism>
<accession>A0A5C5V3S0</accession>
<dbReference type="InterPro" id="IPR036567">
    <property type="entry name" value="RHF-like"/>
</dbReference>
<dbReference type="Pfam" id="PF02482">
    <property type="entry name" value="Ribosomal_S30AE"/>
    <property type="match status" value="1"/>
</dbReference>
<dbReference type="EMBL" id="SJPF01000003">
    <property type="protein sequence ID" value="TWT33208.1"/>
    <property type="molecule type" value="Genomic_DNA"/>
</dbReference>
<evidence type="ECO:0000313" key="3">
    <source>
        <dbReference type="Proteomes" id="UP000318878"/>
    </source>
</evidence>
<dbReference type="NCBIfam" id="TIGR00741">
    <property type="entry name" value="yfiA"/>
    <property type="match status" value="1"/>
</dbReference>
<name>A0A5C5V3S0_9BACT</name>
<feature type="region of interest" description="Disordered" evidence="1">
    <location>
        <begin position="100"/>
        <end position="130"/>
    </location>
</feature>
<dbReference type="InterPro" id="IPR003489">
    <property type="entry name" value="RHF/RaiA"/>
</dbReference>
<proteinExistence type="predicted"/>
<feature type="compositionally biased region" description="Basic and acidic residues" evidence="1">
    <location>
        <begin position="100"/>
        <end position="116"/>
    </location>
</feature>
<protein>
    <submittedName>
        <fullName evidence="2">Ribosome hibernation promoting factor HPF</fullName>
    </submittedName>
</protein>
<dbReference type="AlphaFoldDB" id="A0A5C5V3S0"/>